<evidence type="ECO:0000256" key="6">
    <source>
        <dbReference type="SAM" id="MobiDB-lite"/>
    </source>
</evidence>
<evidence type="ECO:0000313" key="8">
    <source>
        <dbReference type="EMBL" id="KAK4463400.1"/>
    </source>
</evidence>
<dbReference type="SMART" id="SM00479">
    <property type="entry name" value="EXOIII"/>
    <property type="match status" value="1"/>
</dbReference>
<dbReference type="PANTHER" id="PTHR12801:SF112">
    <property type="entry name" value="RNA EXONUCLEASE 3"/>
    <property type="match status" value="1"/>
</dbReference>
<dbReference type="CDD" id="cd06145">
    <property type="entry name" value="REX1_like"/>
    <property type="match status" value="1"/>
</dbReference>
<dbReference type="InterPro" id="IPR047021">
    <property type="entry name" value="REXO1/3/4-like"/>
</dbReference>
<dbReference type="Proteomes" id="UP001321749">
    <property type="component" value="Unassembled WGS sequence"/>
</dbReference>
<evidence type="ECO:0000313" key="9">
    <source>
        <dbReference type="Proteomes" id="UP001321749"/>
    </source>
</evidence>
<evidence type="ECO:0000256" key="1">
    <source>
        <dbReference type="ARBA" id="ARBA00006357"/>
    </source>
</evidence>
<keyword evidence="2" id="KW-0540">Nuclease</keyword>
<keyword evidence="3" id="KW-0378">Hydrolase</keyword>
<reference evidence="8" key="1">
    <citation type="journal article" date="2023" name="Mol. Phylogenet. Evol.">
        <title>Genome-scale phylogeny and comparative genomics of the fungal order Sordariales.</title>
        <authorList>
            <person name="Hensen N."/>
            <person name="Bonometti L."/>
            <person name="Westerberg I."/>
            <person name="Brannstrom I.O."/>
            <person name="Guillou S."/>
            <person name="Cros-Aarteil S."/>
            <person name="Calhoun S."/>
            <person name="Haridas S."/>
            <person name="Kuo A."/>
            <person name="Mondo S."/>
            <person name="Pangilinan J."/>
            <person name="Riley R."/>
            <person name="LaButti K."/>
            <person name="Andreopoulos B."/>
            <person name="Lipzen A."/>
            <person name="Chen C."/>
            <person name="Yan M."/>
            <person name="Daum C."/>
            <person name="Ng V."/>
            <person name="Clum A."/>
            <person name="Steindorff A."/>
            <person name="Ohm R.A."/>
            <person name="Martin F."/>
            <person name="Silar P."/>
            <person name="Natvig D.O."/>
            <person name="Lalanne C."/>
            <person name="Gautier V."/>
            <person name="Ament-Velasquez S.L."/>
            <person name="Kruys A."/>
            <person name="Hutchinson M.I."/>
            <person name="Powell A.J."/>
            <person name="Barry K."/>
            <person name="Miller A.N."/>
            <person name="Grigoriev I.V."/>
            <person name="Debuchy R."/>
            <person name="Gladieux P."/>
            <person name="Hiltunen Thoren M."/>
            <person name="Johannesson H."/>
        </authorList>
    </citation>
    <scope>NUCLEOTIDE SEQUENCE</scope>
    <source>
        <strain evidence="8">PSN324</strain>
    </source>
</reference>
<dbReference type="InterPro" id="IPR034922">
    <property type="entry name" value="REX1-like_exo"/>
</dbReference>
<dbReference type="InterPro" id="IPR012337">
    <property type="entry name" value="RNaseH-like_sf"/>
</dbReference>
<dbReference type="EMBL" id="MU864960">
    <property type="protein sequence ID" value="KAK4463400.1"/>
    <property type="molecule type" value="Genomic_DNA"/>
</dbReference>
<feature type="domain" description="Exonuclease" evidence="7">
    <location>
        <begin position="317"/>
        <end position="517"/>
    </location>
</feature>
<dbReference type="GO" id="GO:0005634">
    <property type="term" value="C:nucleus"/>
    <property type="evidence" value="ECO:0007669"/>
    <property type="project" value="TreeGrafter"/>
</dbReference>
<protein>
    <recommendedName>
        <fullName evidence="7">Exonuclease domain-containing protein</fullName>
    </recommendedName>
</protein>
<gene>
    <name evidence="8" type="ORF">QBC42DRAFT_265868</name>
</gene>
<feature type="region of interest" description="Disordered" evidence="6">
    <location>
        <begin position="1"/>
        <end position="55"/>
    </location>
</feature>
<dbReference type="InterPro" id="IPR013520">
    <property type="entry name" value="Ribonucl_H"/>
</dbReference>
<evidence type="ECO:0000256" key="3">
    <source>
        <dbReference type="ARBA" id="ARBA00022801"/>
    </source>
</evidence>
<dbReference type="Gene3D" id="3.30.420.10">
    <property type="entry name" value="Ribonuclease H-like superfamily/Ribonuclease H"/>
    <property type="match status" value="1"/>
</dbReference>
<name>A0AAV9HTF9_9PEZI</name>
<comment type="caution">
    <text evidence="8">The sequence shown here is derived from an EMBL/GenBank/DDBJ whole genome shotgun (WGS) entry which is preliminary data.</text>
</comment>
<comment type="similarity">
    <text evidence="1">Belongs to the REXO1/REXO3 family.</text>
</comment>
<feature type="region of interest" description="Disordered" evidence="6">
    <location>
        <begin position="534"/>
        <end position="563"/>
    </location>
</feature>
<proteinExistence type="inferred from homology"/>
<accession>A0AAV9HTF9</accession>
<organism evidence="8 9">
    <name type="scientific">Cladorrhinum samala</name>
    <dbReference type="NCBI Taxonomy" id="585594"/>
    <lineage>
        <taxon>Eukaryota</taxon>
        <taxon>Fungi</taxon>
        <taxon>Dikarya</taxon>
        <taxon>Ascomycota</taxon>
        <taxon>Pezizomycotina</taxon>
        <taxon>Sordariomycetes</taxon>
        <taxon>Sordariomycetidae</taxon>
        <taxon>Sordariales</taxon>
        <taxon>Podosporaceae</taxon>
        <taxon>Cladorrhinum</taxon>
    </lineage>
</organism>
<feature type="compositionally biased region" description="Low complexity" evidence="6">
    <location>
        <begin position="1"/>
        <end position="18"/>
    </location>
</feature>
<evidence type="ECO:0000256" key="4">
    <source>
        <dbReference type="ARBA" id="ARBA00022839"/>
    </source>
</evidence>
<dbReference type="GO" id="GO:0004527">
    <property type="term" value="F:exonuclease activity"/>
    <property type="evidence" value="ECO:0007669"/>
    <property type="project" value="UniProtKB-KW"/>
</dbReference>
<dbReference type="AlphaFoldDB" id="A0AAV9HTF9"/>
<dbReference type="SUPFAM" id="SSF53098">
    <property type="entry name" value="Ribonuclease H-like"/>
    <property type="match status" value="1"/>
</dbReference>
<sequence>MSSRAPATARTVHTAATAQSPREVATSSSKKIDTPQAPAPTKQRRPETLNPRHLTSAVPATHEFRLQVLKKLHEQFKRLNDELRKDAKDDEQKLVMSDQELIWFALDTEHRMALDKPMIYQNLIKNLLMSYRKKTVAQWRDERLAELEKEKSKGTARNPKPTLGLPTVIRTELTTQQEVDFLTFLQTPIEELARYGYVPFPPPEEDVKKAREGQEASLGWEICDRCTTRFQVFPGRREEDGALASGGKCVHHPGRTFYPSREQGVPKRYSCCQESVGDSTGCSTAENHVFKTSSPARLAALIPFMSTPPNPDAPRNRAVCFDCEMGYTVYGMELIRLTATSWPDGAILLDVLVKPVGEIIDLNSRYSGVWPEDIADAEPWDEARPFLGDPFDTAADIAAEDEKKPRRKMQMVESPMAARNALFKLISPETPLIGHGLENDLNAVRIIHPTLIDTILLYPTKDGLPMRFGLKKLTEVKLNKLIQVEKKGEGVKGGHDSAEDARAAGELVRFKVMEKWKQMKREGWGIGADGGFVEPEGMKKLNQEDKKPSTDEFLEQLGVGVQE</sequence>
<keyword evidence="4" id="KW-0269">Exonuclease</keyword>
<reference evidence="8" key="2">
    <citation type="submission" date="2023-06" db="EMBL/GenBank/DDBJ databases">
        <authorList>
            <consortium name="Lawrence Berkeley National Laboratory"/>
            <person name="Mondo S.J."/>
            <person name="Hensen N."/>
            <person name="Bonometti L."/>
            <person name="Westerberg I."/>
            <person name="Brannstrom I.O."/>
            <person name="Guillou S."/>
            <person name="Cros-Aarteil S."/>
            <person name="Calhoun S."/>
            <person name="Haridas S."/>
            <person name="Kuo A."/>
            <person name="Pangilinan J."/>
            <person name="Riley R."/>
            <person name="Labutti K."/>
            <person name="Andreopoulos B."/>
            <person name="Lipzen A."/>
            <person name="Chen C."/>
            <person name="Yanf M."/>
            <person name="Daum C."/>
            <person name="Ng V."/>
            <person name="Clum A."/>
            <person name="Steindorff A."/>
            <person name="Ohm R."/>
            <person name="Martin F."/>
            <person name="Silar P."/>
            <person name="Natvig D."/>
            <person name="Lalanne C."/>
            <person name="Gautier V."/>
            <person name="Ament-Velasquez S.L."/>
            <person name="Kruys A."/>
            <person name="Hutchinson M.I."/>
            <person name="Powell A.J."/>
            <person name="Barry K."/>
            <person name="Miller A.N."/>
            <person name="Grigoriev I.V."/>
            <person name="Debuchy R."/>
            <person name="Gladieux P."/>
            <person name="Thoren M.H."/>
            <person name="Johannesson H."/>
        </authorList>
    </citation>
    <scope>NUCLEOTIDE SEQUENCE</scope>
    <source>
        <strain evidence="8">PSN324</strain>
    </source>
</reference>
<keyword evidence="9" id="KW-1185">Reference proteome</keyword>
<dbReference type="PANTHER" id="PTHR12801">
    <property type="entry name" value="RNA EXONUCLEASE REXO1 / RECO3 FAMILY MEMBER-RELATED"/>
    <property type="match status" value="1"/>
</dbReference>
<dbReference type="GO" id="GO:0003676">
    <property type="term" value="F:nucleic acid binding"/>
    <property type="evidence" value="ECO:0007669"/>
    <property type="project" value="InterPro"/>
</dbReference>
<evidence type="ECO:0000259" key="7">
    <source>
        <dbReference type="SMART" id="SM00479"/>
    </source>
</evidence>
<keyword evidence="5" id="KW-0175">Coiled coil</keyword>
<feature type="coiled-coil region" evidence="5">
    <location>
        <begin position="66"/>
        <end position="100"/>
    </location>
</feature>
<feature type="compositionally biased region" description="Basic and acidic residues" evidence="6">
    <location>
        <begin position="536"/>
        <end position="550"/>
    </location>
</feature>
<evidence type="ECO:0000256" key="5">
    <source>
        <dbReference type="SAM" id="Coils"/>
    </source>
</evidence>
<dbReference type="InterPro" id="IPR036397">
    <property type="entry name" value="RNaseH_sf"/>
</dbReference>
<evidence type="ECO:0000256" key="2">
    <source>
        <dbReference type="ARBA" id="ARBA00022722"/>
    </source>
</evidence>